<feature type="transmembrane region" description="Helical" evidence="6">
    <location>
        <begin position="178"/>
        <end position="200"/>
    </location>
</feature>
<feature type="transmembrane region" description="Helical" evidence="6">
    <location>
        <begin position="301"/>
        <end position="326"/>
    </location>
</feature>
<feature type="transmembrane region" description="Helical" evidence="6">
    <location>
        <begin position="253"/>
        <end position="281"/>
    </location>
</feature>
<evidence type="ECO:0000256" key="5">
    <source>
        <dbReference type="ARBA" id="ARBA00023136"/>
    </source>
</evidence>
<dbReference type="GO" id="GO:0016020">
    <property type="term" value="C:membrane"/>
    <property type="evidence" value="ECO:0007669"/>
    <property type="project" value="UniProtKB-SubCell"/>
</dbReference>
<evidence type="ECO:0000256" key="1">
    <source>
        <dbReference type="ARBA" id="ARBA00004141"/>
    </source>
</evidence>
<dbReference type="GO" id="GO:0042910">
    <property type="term" value="F:xenobiotic transmembrane transporter activity"/>
    <property type="evidence" value="ECO:0007669"/>
    <property type="project" value="InterPro"/>
</dbReference>
<evidence type="ECO:0000256" key="3">
    <source>
        <dbReference type="ARBA" id="ARBA00022692"/>
    </source>
</evidence>
<keyword evidence="3 6" id="KW-0812">Transmembrane</keyword>
<evidence type="ECO:0000313" key="7">
    <source>
        <dbReference type="EMBL" id="CAI0390420.1"/>
    </source>
</evidence>
<dbReference type="Pfam" id="PF01554">
    <property type="entry name" value="MatE"/>
    <property type="match status" value="2"/>
</dbReference>
<protein>
    <recommendedName>
        <fullName evidence="6">Protein DETOXIFICATION</fullName>
    </recommendedName>
    <alternativeName>
        <fullName evidence="6">Multidrug and toxic compound extrusion protein</fullName>
    </alternativeName>
</protein>
<evidence type="ECO:0000256" key="4">
    <source>
        <dbReference type="ARBA" id="ARBA00022989"/>
    </source>
</evidence>
<evidence type="ECO:0000313" key="8">
    <source>
        <dbReference type="Proteomes" id="UP001154282"/>
    </source>
</evidence>
<feature type="transmembrane region" description="Helical" evidence="6">
    <location>
        <begin position="386"/>
        <end position="405"/>
    </location>
</feature>
<dbReference type="EMBL" id="CAMGYJ010000003">
    <property type="protein sequence ID" value="CAI0390420.1"/>
    <property type="molecule type" value="Genomic_DNA"/>
</dbReference>
<dbReference type="GO" id="GO:0015297">
    <property type="term" value="F:antiporter activity"/>
    <property type="evidence" value="ECO:0007669"/>
    <property type="project" value="InterPro"/>
</dbReference>
<keyword evidence="8" id="KW-1185">Reference proteome</keyword>
<dbReference type="GO" id="GO:1990961">
    <property type="term" value="P:xenobiotic detoxification by transmembrane export across the plasma membrane"/>
    <property type="evidence" value="ECO:0007669"/>
    <property type="project" value="InterPro"/>
</dbReference>
<proteinExistence type="inferred from homology"/>
<dbReference type="AlphaFoldDB" id="A0AAV0HYH4"/>
<gene>
    <name evidence="7" type="ORF">LITE_LOCUS6724</name>
</gene>
<comment type="subcellular location">
    <subcellularLocation>
        <location evidence="1">Membrane</location>
        <topology evidence="1">Multi-pass membrane protein</topology>
    </subcellularLocation>
</comment>
<comment type="similarity">
    <text evidence="2 6">Belongs to the multi antimicrobial extrusion (MATE) (TC 2.A.66.1) family.</text>
</comment>
<keyword evidence="4 6" id="KW-1133">Transmembrane helix</keyword>
<dbReference type="PANTHER" id="PTHR11206">
    <property type="entry name" value="MULTIDRUG RESISTANCE PROTEIN"/>
    <property type="match status" value="1"/>
</dbReference>
<dbReference type="InterPro" id="IPR045069">
    <property type="entry name" value="MATE_euk"/>
</dbReference>
<feature type="transmembrane region" description="Helical" evidence="6">
    <location>
        <begin position="206"/>
        <end position="232"/>
    </location>
</feature>
<dbReference type="InterPro" id="IPR002528">
    <property type="entry name" value="MATE_fam"/>
</dbReference>
<dbReference type="Proteomes" id="UP001154282">
    <property type="component" value="Unassembled WGS sequence"/>
</dbReference>
<feature type="transmembrane region" description="Helical" evidence="6">
    <location>
        <begin position="114"/>
        <end position="135"/>
    </location>
</feature>
<evidence type="ECO:0000256" key="2">
    <source>
        <dbReference type="ARBA" id="ARBA00010199"/>
    </source>
</evidence>
<organism evidence="7 8">
    <name type="scientific">Linum tenue</name>
    <dbReference type="NCBI Taxonomy" id="586396"/>
    <lineage>
        <taxon>Eukaryota</taxon>
        <taxon>Viridiplantae</taxon>
        <taxon>Streptophyta</taxon>
        <taxon>Embryophyta</taxon>
        <taxon>Tracheophyta</taxon>
        <taxon>Spermatophyta</taxon>
        <taxon>Magnoliopsida</taxon>
        <taxon>eudicotyledons</taxon>
        <taxon>Gunneridae</taxon>
        <taxon>Pentapetalae</taxon>
        <taxon>rosids</taxon>
        <taxon>fabids</taxon>
        <taxon>Malpighiales</taxon>
        <taxon>Linaceae</taxon>
        <taxon>Linum</taxon>
    </lineage>
</organism>
<evidence type="ECO:0000256" key="6">
    <source>
        <dbReference type="RuleBase" id="RU004914"/>
    </source>
</evidence>
<feature type="transmembrane region" description="Helical" evidence="6">
    <location>
        <begin position="351"/>
        <end position="374"/>
    </location>
</feature>
<comment type="caution">
    <text evidence="7">The sequence shown here is derived from an EMBL/GenBank/DDBJ whole genome shotgun (WGS) entry which is preliminary data.</text>
</comment>
<name>A0AAV0HYH4_9ROSI</name>
<accession>A0AAV0HYH4</accession>
<feature type="transmembrane region" description="Helical" evidence="6">
    <location>
        <begin position="147"/>
        <end position="166"/>
    </location>
</feature>
<sequence>MAEKHDDEQLLVQRNSSAAAAASFVAGADDIPPITNLRDFSREFCAESAKLWFLAGPAIFTTICQYSLGAVTQVFAGQVGTLELAAVSVENSVIAGFSLGTMVDMLGVYLQRSWVILLATSSLLTLTYIFAAPLLRLIGQPASISRAAGTFAIWMLPQLFAYALNFPMAKFLQAQSKMAVMAGIATAALVLHAALNWALLVVNPPWGLAGAAALLDGAWWFIVAAQFVYVVGGGCGKAWGGFTWKAFRNLWGFVRLSLASAVMVCLEIWYFMVLILFAGYLKDAEVSVAALSIWYISHPRTARFSLVVAVVSSFMVGVALALVLVVTKDHYPSLFSNDPAVKRVVKDMTSMLALCIVINNVQPVLSGVAIGAGWQAVVAYVNIGCYYLFGIPLGLILGYQFDMGVMLMIGKTSGHVRILHAMQRSYSWVILTTTAFLLSFVYIFAAPFHERIGQTPETSRAAGTSSIYMLLHQFACAVNFPIAKFLQSQSSDIGWPVAIGEGWQAAVAFVSDPCYYAFGIPDGLIVGYRIHLGVKASAAENRIRRWCGDEGNQRDECLTRNGI</sequence>
<feature type="transmembrane region" description="Helical" evidence="6">
    <location>
        <begin position="426"/>
        <end position="445"/>
    </location>
</feature>
<dbReference type="CDD" id="cd13132">
    <property type="entry name" value="MATE_eukaryotic"/>
    <property type="match status" value="1"/>
</dbReference>
<reference evidence="7" key="1">
    <citation type="submission" date="2022-08" db="EMBL/GenBank/DDBJ databases">
        <authorList>
            <person name="Gutierrez-Valencia J."/>
        </authorList>
    </citation>
    <scope>NUCLEOTIDE SEQUENCE</scope>
</reference>
<comment type="caution">
    <text evidence="6">Lacks conserved residue(s) required for the propagation of feature annotation.</text>
</comment>
<keyword evidence="5 6" id="KW-0472">Membrane</keyword>